<dbReference type="Proteomes" id="UP000195728">
    <property type="component" value="Unassembled WGS sequence"/>
</dbReference>
<feature type="compositionally biased region" description="Basic and acidic residues" evidence="1">
    <location>
        <begin position="363"/>
        <end position="379"/>
    </location>
</feature>
<gene>
    <name evidence="3" type="ORF">BC10311_01631</name>
</gene>
<dbReference type="AlphaFoldDB" id="A0AB37YP61"/>
<feature type="region of interest" description="Disordered" evidence="1">
    <location>
        <begin position="18"/>
        <end position="65"/>
    </location>
</feature>
<evidence type="ECO:0000313" key="4">
    <source>
        <dbReference type="Proteomes" id="UP000195728"/>
    </source>
</evidence>
<proteinExistence type="predicted"/>
<comment type="caution">
    <text evidence="3">The sequence shown here is derived from an EMBL/GenBank/DDBJ whole genome shotgun (WGS) entry which is preliminary data.</text>
</comment>
<dbReference type="InterPro" id="IPR021136">
    <property type="entry name" value="Flagellar_hook_control-like_C"/>
</dbReference>
<feature type="region of interest" description="Disordered" evidence="1">
    <location>
        <begin position="363"/>
        <end position="402"/>
    </location>
</feature>
<organism evidence="3 4">
    <name type="scientific">Bacillus wiedmannii</name>
    <dbReference type="NCBI Taxonomy" id="1890302"/>
    <lineage>
        <taxon>Bacteria</taxon>
        <taxon>Bacillati</taxon>
        <taxon>Bacillota</taxon>
        <taxon>Bacilli</taxon>
        <taxon>Bacillales</taxon>
        <taxon>Bacillaceae</taxon>
        <taxon>Bacillus</taxon>
        <taxon>Bacillus cereus group</taxon>
    </lineage>
</organism>
<protein>
    <recommendedName>
        <fullName evidence="2">Flagellar hook-length control protein-like C-terminal domain-containing protein</fullName>
    </recommendedName>
</protein>
<sequence length="402" mass="46634">MDEVNIVIQSVLPVQQSLPPQKEKGLEVQSKSEDSSFDRTMRMENKKQPKTEKMKREEAPKEEKKEYILSKQSVTKEEPIVKKEEKKETEKLLLAVSEQMVAIEQLRVQPELLYQYIQKIQELYKEYGNIKLNELPAAELQQLQELLSNMNIKNAICLEDTMQMVLDKVTMAEQTMQALKVVETETCNIAKKQEEPKNAEILKNENDEEIVKRALDLEKISPKDSAKGSEKVQAKELVQNEETVIANDSEMHGAELFQKTVGSDPIVRQNGTTEKVTLPDLGKKMEAQVEALQKFVVKQERVLFQLNPEKLGTLTVFMKKHGDQIDVHVEMEKHDAKKRVEIIFDELRLKLKEKEINIQISYSDKDENRKEQREQEQRQKQKLASTKHEKQHAKEFVGLLEE</sequence>
<accession>A0AB37YP61</accession>
<reference evidence="3 4" key="1">
    <citation type="submission" date="2016-08" db="EMBL/GenBank/DDBJ databases">
        <authorList>
            <person name="Loux V."/>
            <person name="Rue O."/>
        </authorList>
    </citation>
    <scope>NUCLEOTIDE SEQUENCE [LARGE SCALE GENOMIC DNA]</scope>
    <source>
        <strain evidence="3 4">WSBC_10311</strain>
    </source>
</reference>
<dbReference type="Pfam" id="PF02120">
    <property type="entry name" value="Flg_hook"/>
    <property type="match status" value="1"/>
</dbReference>
<feature type="compositionally biased region" description="Basic and acidic residues" evidence="1">
    <location>
        <begin position="386"/>
        <end position="395"/>
    </location>
</feature>
<evidence type="ECO:0000259" key="2">
    <source>
        <dbReference type="Pfam" id="PF02120"/>
    </source>
</evidence>
<evidence type="ECO:0000313" key="3">
    <source>
        <dbReference type="EMBL" id="SCC11304.1"/>
    </source>
</evidence>
<feature type="domain" description="Flagellar hook-length control protein-like C-terminal" evidence="2">
    <location>
        <begin position="298"/>
        <end position="368"/>
    </location>
</feature>
<feature type="compositionally biased region" description="Basic and acidic residues" evidence="1">
    <location>
        <begin position="21"/>
        <end position="65"/>
    </location>
</feature>
<dbReference type="InterPro" id="IPR038610">
    <property type="entry name" value="FliK-like_C_sf"/>
</dbReference>
<name>A0AB37YP61_9BACI</name>
<dbReference type="EMBL" id="FMBG01000011">
    <property type="protein sequence ID" value="SCC11304.1"/>
    <property type="molecule type" value="Genomic_DNA"/>
</dbReference>
<dbReference type="Gene3D" id="3.30.750.140">
    <property type="match status" value="1"/>
</dbReference>
<evidence type="ECO:0000256" key="1">
    <source>
        <dbReference type="SAM" id="MobiDB-lite"/>
    </source>
</evidence>